<dbReference type="AlphaFoldDB" id="A0AAN6VF53"/>
<name>A0AAN6VF53_9PEZI</name>
<evidence type="ECO:0000313" key="2">
    <source>
        <dbReference type="Proteomes" id="UP001302745"/>
    </source>
</evidence>
<dbReference type="Proteomes" id="UP001302745">
    <property type="component" value="Unassembled WGS sequence"/>
</dbReference>
<gene>
    <name evidence="1" type="ORF">C8A00DRAFT_18647</name>
</gene>
<reference evidence="1" key="1">
    <citation type="journal article" date="2023" name="Mol. Phylogenet. Evol.">
        <title>Genome-scale phylogeny and comparative genomics of the fungal order Sordariales.</title>
        <authorList>
            <person name="Hensen N."/>
            <person name="Bonometti L."/>
            <person name="Westerberg I."/>
            <person name="Brannstrom I.O."/>
            <person name="Guillou S."/>
            <person name="Cros-Aarteil S."/>
            <person name="Calhoun S."/>
            <person name="Haridas S."/>
            <person name="Kuo A."/>
            <person name="Mondo S."/>
            <person name="Pangilinan J."/>
            <person name="Riley R."/>
            <person name="LaButti K."/>
            <person name="Andreopoulos B."/>
            <person name="Lipzen A."/>
            <person name="Chen C."/>
            <person name="Yan M."/>
            <person name="Daum C."/>
            <person name="Ng V."/>
            <person name="Clum A."/>
            <person name="Steindorff A."/>
            <person name="Ohm R.A."/>
            <person name="Martin F."/>
            <person name="Silar P."/>
            <person name="Natvig D.O."/>
            <person name="Lalanne C."/>
            <person name="Gautier V."/>
            <person name="Ament-Velasquez S.L."/>
            <person name="Kruys A."/>
            <person name="Hutchinson M.I."/>
            <person name="Powell A.J."/>
            <person name="Barry K."/>
            <person name="Miller A.N."/>
            <person name="Grigoriev I.V."/>
            <person name="Debuchy R."/>
            <person name="Gladieux P."/>
            <person name="Hiltunen Thoren M."/>
            <person name="Johannesson H."/>
        </authorList>
    </citation>
    <scope>NUCLEOTIDE SEQUENCE</scope>
    <source>
        <strain evidence="1">CBS 538.74</strain>
    </source>
</reference>
<comment type="caution">
    <text evidence="1">The sequence shown here is derived from an EMBL/GenBank/DDBJ whole genome shotgun (WGS) entry which is preliminary data.</text>
</comment>
<organism evidence="1 2">
    <name type="scientific">Chaetomidium leptoderma</name>
    <dbReference type="NCBI Taxonomy" id="669021"/>
    <lineage>
        <taxon>Eukaryota</taxon>
        <taxon>Fungi</taxon>
        <taxon>Dikarya</taxon>
        <taxon>Ascomycota</taxon>
        <taxon>Pezizomycotina</taxon>
        <taxon>Sordariomycetes</taxon>
        <taxon>Sordariomycetidae</taxon>
        <taxon>Sordariales</taxon>
        <taxon>Chaetomiaceae</taxon>
        <taxon>Chaetomidium</taxon>
    </lineage>
</organism>
<protein>
    <submittedName>
        <fullName evidence="1">Uncharacterized protein</fullName>
    </submittedName>
</protein>
<keyword evidence="2" id="KW-1185">Reference proteome</keyword>
<accession>A0AAN6VF53</accession>
<sequence>MDRGAKKAAKPDDIVRKIFSERFPHGASVIETSGRGFLCGLRALRESVQAQEIFSTVSVDELQKIAKSPELQAFETETKGHARKNTSNFYID</sequence>
<reference evidence="1" key="2">
    <citation type="submission" date="2023-05" db="EMBL/GenBank/DDBJ databases">
        <authorList>
            <consortium name="Lawrence Berkeley National Laboratory"/>
            <person name="Steindorff A."/>
            <person name="Hensen N."/>
            <person name="Bonometti L."/>
            <person name="Westerberg I."/>
            <person name="Brannstrom I.O."/>
            <person name="Guillou S."/>
            <person name="Cros-Aarteil S."/>
            <person name="Calhoun S."/>
            <person name="Haridas S."/>
            <person name="Kuo A."/>
            <person name="Mondo S."/>
            <person name="Pangilinan J."/>
            <person name="Riley R."/>
            <person name="Labutti K."/>
            <person name="Andreopoulos B."/>
            <person name="Lipzen A."/>
            <person name="Chen C."/>
            <person name="Yanf M."/>
            <person name="Daum C."/>
            <person name="Ng V."/>
            <person name="Clum A."/>
            <person name="Ohm R."/>
            <person name="Martin F."/>
            <person name="Silar P."/>
            <person name="Natvig D."/>
            <person name="Lalanne C."/>
            <person name="Gautier V."/>
            <person name="Ament-Velasquez S.L."/>
            <person name="Kruys A."/>
            <person name="Hutchinson M.I."/>
            <person name="Powell A.J."/>
            <person name="Barry K."/>
            <person name="Miller A.N."/>
            <person name="Grigoriev I.V."/>
            <person name="Debuchy R."/>
            <person name="Gladieux P."/>
            <person name="Thoren M.H."/>
            <person name="Johannesson H."/>
        </authorList>
    </citation>
    <scope>NUCLEOTIDE SEQUENCE</scope>
    <source>
        <strain evidence="1">CBS 538.74</strain>
    </source>
</reference>
<proteinExistence type="predicted"/>
<dbReference type="EMBL" id="MU857132">
    <property type="protein sequence ID" value="KAK4149711.1"/>
    <property type="molecule type" value="Genomic_DNA"/>
</dbReference>
<evidence type="ECO:0000313" key="1">
    <source>
        <dbReference type="EMBL" id="KAK4149711.1"/>
    </source>
</evidence>